<dbReference type="InterPro" id="IPR001173">
    <property type="entry name" value="Glyco_trans_2-like"/>
</dbReference>
<dbReference type="InterPro" id="IPR036265">
    <property type="entry name" value="HIT-like_sf"/>
</dbReference>
<proteinExistence type="predicted"/>
<dbReference type="Gene3D" id="3.90.550.10">
    <property type="entry name" value="Spore Coat Polysaccharide Biosynthesis Protein SpsA, Chain A"/>
    <property type="match status" value="1"/>
</dbReference>
<name>A0A3L7Z1R1_9BACE</name>
<evidence type="ECO:0000259" key="1">
    <source>
        <dbReference type="Pfam" id="PF00535"/>
    </source>
</evidence>
<comment type="caution">
    <text evidence="3">The sequence shown here is derived from an EMBL/GenBank/DDBJ whole genome shotgun (WGS) entry which is preliminary data.</text>
</comment>
<protein>
    <submittedName>
        <fullName evidence="3">DUF4922 domain-containing protein</fullName>
    </submittedName>
</protein>
<dbReference type="Gene3D" id="3.30.428.70">
    <property type="match status" value="1"/>
</dbReference>
<gene>
    <name evidence="3" type="ORF">D7Y07_15770</name>
</gene>
<dbReference type="Pfam" id="PF16269">
    <property type="entry name" value="DUF4922"/>
    <property type="match status" value="1"/>
</dbReference>
<dbReference type="PANTHER" id="PTHR43685">
    <property type="entry name" value="GLYCOSYLTRANSFERASE"/>
    <property type="match status" value="1"/>
</dbReference>
<dbReference type="AlphaFoldDB" id="A0A3L7Z1R1"/>
<reference evidence="3 4" key="1">
    <citation type="submission" date="2018-09" db="EMBL/GenBank/DDBJ databases">
        <title>Murine metabolic-syndrome-specific gut microbial biobank.</title>
        <authorList>
            <person name="Liu C."/>
        </authorList>
    </citation>
    <scope>NUCLEOTIDE SEQUENCE [LARGE SCALE GENOMIC DNA]</scope>
    <source>
        <strain evidence="3 4">0.1X-D8-26</strain>
    </source>
</reference>
<dbReference type="SUPFAM" id="SSF54197">
    <property type="entry name" value="HIT-like"/>
    <property type="match status" value="1"/>
</dbReference>
<evidence type="ECO:0000259" key="2">
    <source>
        <dbReference type="Pfam" id="PF16269"/>
    </source>
</evidence>
<evidence type="ECO:0000313" key="3">
    <source>
        <dbReference type="EMBL" id="RLT79063.1"/>
    </source>
</evidence>
<sequence>MKATINCFLPFSRLEETTQTVKELRTSALVDKIYLLASPITNVCIPGCELISVEKMQSTQAMRAIAEHSDKAYTLVYTKRTALQLGMFALERMVQVMKMTQAGMVYADHYQQMDGVLKPAPVIDYQPGSLRDDFDFGSVLLFDANTFKEAIKDTKEEYQYAGLYDLRLKTSQKNKLVHINEYLYTEVESDKRKSGEKQFDYVDPKNRQVQIEMEQACTNHLKEIGGYLYPNFCPVDFSSHTFEYEASVIIPVRNRIRTIKDAVRSALNQQTTFPFNVIVIDNHSTDGTSEALRELSSDKRLIHVIPERDDLGIGGCWNVGIHHEKCGKFAVQLDSDDVYKDEHTLQIMVNAFYEQNCAMVIGTYMMTDFNMNEIAPGIIDHKEWTPYNGRNNALRINGLGAPRAFYTPILREINVPNTSYGEDYALGLRISHDYQIGRVYDVVYLCRRWEGNSDAALPVEKVNRNNLYKDRLRTWELEQRILQQKTTLENFQQEIEQLFQKQTLSWELAKENYRTLEQYKKQKRDLSKWIGKILIEAGAFLNPKRILSTMAQTDTASIHSRPCFLCQKNRPQEQEFLSYKNYQILVNPYPVFEHHFTIADKEHRPQSIAGYFDDMIEFTDIMREYFLMYNGPECGASAPDHAHFQACTKEEDMAGIFYDLSNYCTDLIDDDKLQINYVYAPVSLINVQADSKETMSKTFHLIYDILSADSNGKEPMMNILAWYGLERTDDFFGENYEDELEAATRYPYKCCIFLRSKHRPDCYYAKGDEQILISPAIAEMNGIFPIVREEDMEKLTPEKVYDIYQEVSMSKEKLQEIAERIKAAL</sequence>
<dbReference type="Pfam" id="PF00535">
    <property type="entry name" value="Glycos_transf_2"/>
    <property type="match status" value="1"/>
</dbReference>
<feature type="domain" description="DUF4922" evidence="2">
    <location>
        <begin position="498"/>
        <end position="648"/>
    </location>
</feature>
<dbReference type="SUPFAM" id="SSF53448">
    <property type="entry name" value="Nucleotide-diphospho-sugar transferases"/>
    <property type="match status" value="1"/>
</dbReference>
<dbReference type="InterPro" id="IPR043171">
    <property type="entry name" value="Ap4A_phos1/2-like"/>
</dbReference>
<dbReference type="CDD" id="cd00761">
    <property type="entry name" value="Glyco_tranf_GTA_type"/>
    <property type="match status" value="1"/>
</dbReference>
<dbReference type="STRING" id="1235814.GCA_000613385_01897"/>
<dbReference type="InterPro" id="IPR050834">
    <property type="entry name" value="Glycosyltransf_2"/>
</dbReference>
<feature type="domain" description="Glycosyltransferase 2-like" evidence="1">
    <location>
        <begin position="247"/>
        <end position="388"/>
    </location>
</feature>
<dbReference type="InterPro" id="IPR029044">
    <property type="entry name" value="Nucleotide-diphossugar_trans"/>
</dbReference>
<evidence type="ECO:0000313" key="4">
    <source>
        <dbReference type="Proteomes" id="UP000267159"/>
    </source>
</evidence>
<organism evidence="3 4">
    <name type="scientific">Bacteroides acidifaciens</name>
    <dbReference type="NCBI Taxonomy" id="85831"/>
    <lineage>
        <taxon>Bacteria</taxon>
        <taxon>Pseudomonadati</taxon>
        <taxon>Bacteroidota</taxon>
        <taxon>Bacteroidia</taxon>
        <taxon>Bacteroidales</taxon>
        <taxon>Bacteroidaceae</taxon>
        <taxon>Bacteroides</taxon>
    </lineage>
</organism>
<dbReference type="EMBL" id="RAZM01000066">
    <property type="protein sequence ID" value="RLT79063.1"/>
    <property type="molecule type" value="Genomic_DNA"/>
</dbReference>
<accession>A0A3L7Z1R1</accession>
<dbReference type="InterPro" id="IPR046320">
    <property type="entry name" value="DUF4922"/>
</dbReference>
<dbReference type="PANTHER" id="PTHR43685:SF2">
    <property type="entry name" value="GLYCOSYLTRANSFERASE 2-LIKE DOMAIN-CONTAINING PROTEIN"/>
    <property type="match status" value="1"/>
</dbReference>
<dbReference type="Proteomes" id="UP000267159">
    <property type="component" value="Unassembled WGS sequence"/>
</dbReference>
<dbReference type="RefSeq" id="WP_121765988.1">
    <property type="nucleotide sequence ID" value="NZ_RAZM01000066.1"/>
</dbReference>